<evidence type="ECO:0000313" key="2">
    <source>
        <dbReference type="Proteomes" id="UP000076584"/>
    </source>
</evidence>
<dbReference type="OrthoDB" id="5208302at2759"/>
<dbReference type="Proteomes" id="UP000076584">
    <property type="component" value="Unassembled WGS sequence"/>
</dbReference>
<accession>A0A161X384</accession>
<dbReference type="EMBL" id="LFIW01000022">
    <property type="protein sequence ID" value="KZL88196.1"/>
    <property type="molecule type" value="Genomic_DNA"/>
</dbReference>
<sequence>MVHLPSVTACVVLAALTAAQKFNTWPQHNYGGWYSHTDGDVTTSGSPSIPPGGEATFSFLFNRADPPYAGFYVQSSGDFITDYTVRGNGYGRPVTKGRVCGAKGNFTFVPLTGLNGEPPVKWVDTLFLEVTAAKNGATKATINEVWPVWVGDEIFYPNNTSPCPPDTKRIRRSA</sequence>
<comment type="caution">
    <text evidence="1">The sequence shown here is derived from an EMBL/GenBank/DDBJ whole genome shotgun (WGS) entry which is preliminary data.</text>
</comment>
<organism evidence="1 2">
    <name type="scientific">Colletotrichum incanum</name>
    <name type="common">Soybean anthracnose fungus</name>
    <dbReference type="NCBI Taxonomy" id="1573173"/>
    <lineage>
        <taxon>Eukaryota</taxon>
        <taxon>Fungi</taxon>
        <taxon>Dikarya</taxon>
        <taxon>Ascomycota</taxon>
        <taxon>Pezizomycotina</taxon>
        <taxon>Sordariomycetes</taxon>
        <taxon>Hypocreomycetidae</taxon>
        <taxon>Glomerellales</taxon>
        <taxon>Glomerellaceae</taxon>
        <taxon>Colletotrichum</taxon>
        <taxon>Colletotrichum spaethianum species complex</taxon>
    </lineage>
</organism>
<name>A0A161X384_COLIC</name>
<gene>
    <name evidence="1" type="ORF">CI238_01186</name>
</gene>
<protein>
    <submittedName>
        <fullName evidence="1">Uncharacterized protein</fullName>
    </submittedName>
</protein>
<reference evidence="1 2" key="1">
    <citation type="submission" date="2015-06" db="EMBL/GenBank/DDBJ databases">
        <title>Survival trade-offs in plant roots during colonization by closely related pathogenic and mutualistic fungi.</title>
        <authorList>
            <person name="Hacquard S."/>
            <person name="Kracher B."/>
            <person name="Hiruma K."/>
            <person name="Weinman A."/>
            <person name="Muench P."/>
            <person name="Garrido Oter R."/>
            <person name="Ver Loren van Themaat E."/>
            <person name="Dallerey J.-F."/>
            <person name="Damm U."/>
            <person name="Henrissat B."/>
            <person name="Lespinet O."/>
            <person name="Thon M."/>
            <person name="Kemen E."/>
            <person name="McHardy A.C."/>
            <person name="Schulze-Lefert P."/>
            <person name="O'Connell R.J."/>
        </authorList>
    </citation>
    <scope>NUCLEOTIDE SEQUENCE [LARGE SCALE GENOMIC DNA]</scope>
    <source>
        <strain evidence="1 2">MAFF 238704</strain>
    </source>
</reference>
<evidence type="ECO:0000313" key="1">
    <source>
        <dbReference type="EMBL" id="KZL88196.1"/>
    </source>
</evidence>
<proteinExistence type="predicted"/>
<keyword evidence="2" id="KW-1185">Reference proteome</keyword>
<dbReference type="AlphaFoldDB" id="A0A161X384"/>